<dbReference type="Pfam" id="PF14636">
    <property type="entry name" value="FNIP_N"/>
    <property type="match status" value="1"/>
</dbReference>
<evidence type="ECO:0000313" key="5">
    <source>
        <dbReference type="EnsemblMetazoa" id="MDOA015373-PA"/>
    </source>
</evidence>
<dbReference type="InterPro" id="IPR037545">
    <property type="entry name" value="DENN_FNIP1/2"/>
</dbReference>
<evidence type="ECO:0000313" key="6">
    <source>
        <dbReference type="EnsemblMetazoa" id="MDOA015373-PD"/>
    </source>
</evidence>
<sequence>MALLNKLFFPSSSSTSPIPSAPSSSSSSSAAATTCNTQSNVSLSRSSSLASILSSSVNNNNIGSSAGSSKQNAKYGNNRKTTGNQSTHSKNYLSQFPFDGSQVRILVYRECDTRGRRLLFDSNALEKVYHHKEKNGNNNSSSGSSSKHGSRTTLSSSLLGGGGGSHANNLTSLNNNHNKDSLLSDRLNAAAAASSNNSNKGAHSNGGFIDVCDEYGYKHNRPNSSDISSVGEMVFGASAMSFRGTSLKVHWLQPQSRLLCSQVFLTPLRPNNNGHSPYSTLSTNSLATPRTSICSEHGSIDGLSMCSFSLPYSMAIGGRNQSLTPSDLSNSVSSPLDVPSIDQQSIMTSTDSAADSGGHRFSSTYSTGTDSGYSGLSRATGGTNSSSDQWSASYQYSTRSSLGSVMSEQSERVRKCSIDSNIYTGSSCSGSTNAMGISSDGSLQRRISRNIVTSFENENSMNDLIGFVTDNYPHSMLNNNSAPGAGGSEGLNLGVRPNSYTTAAAATTNESRSNPEMGRRREMSSLKAASRRAKLGLAVCITMSESFEEEMELFCSEHIALFESMLSRLRASTERAYIHHSSFLQIMFQIWQDTQQWFVDLFTAPRIKCPVWLSITTSGSKYSKNVAERFIKELCWLLSFADTKDTNFFISTMLTAILTHHLGWVPTVSPFSSTSSTAAVEQRAKLLQVSQKHPYNALWAQMGDLFGAIGLPPKLARTVIYGTEKLSVERLLNVLTYFIRCGEVRRSAKKEDFNKDTINNIVAQTKNETFKKSTLYGSGKRMGSNDGSRAFSAIPNNGGGGAATKSGLTRSQTCKQNLSLHDIGGSGGRLDDNSYASLCERDEEYEDETDHLTDEAIRTYKMNEIPTVLAFRDSRFVQQELRIGNYLMDTGIERNSVAQYSKAKQKELANNKAADGRIRLTLTTPENVELIVEDPSSYCIASAEEGVLEAIEIETLPAVEKTNNNKAFGGKEHRKKRPFFWSMTAAEVKEGLSLNDVNKIQQCMNSGTTVSDDKGKQSNSATQHVSLSYLITQNSIGKSDCPMTWGVEPVKENVSLEEQMHFDLCHKLIEREHGITRNKEESGSGVVFVLGDNEPLVNIKRSTEDLSGDVIDSKMSGDSTQQKSSEHMLCALHQRLHHPLTDASNTTNTGSQQLKKHSGVKFNFEQYPQIVKNYMKSKNLLINNYDLLMDKCSKLEAQNNSSGGNNSSLTSTFPQSKQTATTNTTPNCIVCQDLLNAYQTPSNATELEFETDEVHCFVNKNKQTSPSTPALTTVSSQASVQTLISSNEQGNNGGDVVATSSNDVEMRELLTPTSEAPRKAFFNSNQKKCSSQRGSMSSVAAKCAAANEAMHLLQMPIPAVKDIPQEEELSGGDMKLPVGFIPSLFLNVNDHYVPDMVLQGTYASPSKWEMNLREDLALAAHSASLISLPAENIAIIADMEKWDVKLISSQSQHFPYAGGQSAPVGMSQLVSSMLETVQIMNSAGISAYECLAFMESKLQEIYLHSETLAAFLLETDFCSLSAVTTALNLSENDVPLLLSIASIHTPQISKKCGISFR</sequence>
<dbReference type="PANTHER" id="PTHR21634:SF9">
    <property type="entry name" value="RE13835P"/>
    <property type="match status" value="1"/>
</dbReference>
<name>A0A1I8NI41_MUSDO</name>
<feature type="compositionally biased region" description="Polar residues" evidence="3">
    <location>
        <begin position="1209"/>
        <end position="1219"/>
    </location>
</feature>
<evidence type="ECO:0000256" key="2">
    <source>
        <dbReference type="ARBA" id="ARBA00022490"/>
    </source>
</evidence>
<evidence type="ECO:0000256" key="1">
    <source>
        <dbReference type="ARBA" id="ARBA00004496"/>
    </source>
</evidence>
<reference evidence="6" key="2">
    <citation type="submission" date="2020-05" db="UniProtKB">
        <authorList>
            <consortium name="EnsemblMetazoa"/>
        </authorList>
    </citation>
    <scope>IDENTIFICATION</scope>
    <source>
        <strain evidence="6">Aabys</strain>
    </source>
</reference>
<dbReference type="GO" id="GO:0042030">
    <property type="term" value="F:ATPase inhibitor activity"/>
    <property type="evidence" value="ECO:0007669"/>
    <property type="project" value="TreeGrafter"/>
</dbReference>
<protein>
    <recommendedName>
        <fullName evidence="4">UDENN FNIP1/2-type domain-containing protein</fullName>
    </recommendedName>
</protein>
<dbReference type="EnsemblMetazoa" id="MDOA015373-RA">
    <property type="protein sequence ID" value="MDOA015373-PA"/>
    <property type="gene ID" value="MDOA015373"/>
</dbReference>
<feature type="compositionally biased region" description="Low complexity" evidence="3">
    <location>
        <begin position="166"/>
        <end position="176"/>
    </location>
</feature>
<accession>A0A1I8NI41</accession>
<dbReference type="Pfam" id="PF14638">
    <property type="entry name" value="FNIP_C"/>
    <property type="match status" value="1"/>
</dbReference>
<dbReference type="eggNOG" id="KOG3693">
    <property type="taxonomic scope" value="Eukaryota"/>
</dbReference>
<feature type="compositionally biased region" description="Low complexity" evidence="3">
    <location>
        <begin position="60"/>
        <end position="69"/>
    </location>
</feature>
<dbReference type="InterPro" id="IPR028084">
    <property type="entry name" value="FNIP_N_dom"/>
</dbReference>
<comment type="subcellular location">
    <subcellularLocation>
        <location evidence="1">Cytoplasm</location>
    </subcellularLocation>
</comment>
<feature type="compositionally biased region" description="Polar residues" evidence="3">
    <location>
        <begin position="70"/>
        <end position="94"/>
    </location>
</feature>
<feature type="compositionally biased region" description="Low complexity" evidence="3">
    <location>
        <begin position="136"/>
        <end position="147"/>
    </location>
</feature>
<dbReference type="InterPro" id="IPR028086">
    <property type="entry name" value="FNIP_C_dom"/>
</dbReference>
<dbReference type="VEuPathDB" id="VectorBase:MDOA015373"/>
<dbReference type="PROSITE" id="PS51836">
    <property type="entry name" value="DENN_FNIP12"/>
    <property type="match status" value="1"/>
</dbReference>
<feature type="compositionally biased region" description="Low complexity" evidence="3">
    <location>
        <begin position="362"/>
        <end position="377"/>
    </location>
</feature>
<dbReference type="EnsemblMetazoa" id="MDOA015373-RD">
    <property type="protein sequence ID" value="MDOA015373-PD"/>
    <property type="gene ID" value="MDOA015373"/>
</dbReference>
<feature type="region of interest" description="Disordered" evidence="3">
    <location>
        <begin position="1198"/>
        <end position="1219"/>
    </location>
</feature>
<feature type="region of interest" description="Disordered" evidence="3">
    <location>
        <begin position="130"/>
        <end position="179"/>
    </location>
</feature>
<dbReference type="EnsemblMetazoa" id="MDOA015373-RE">
    <property type="protein sequence ID" value="MDOA015373-PE"/>
    <property type="gene ID" value="MDOA015373"/>
</dbReference>
<feature type="region of interest" description="Disordered" evidence="3">
    <location>
        <begin position="60"/>
        <end position="94"/>
    </location>
</feature>
<feature type="compositionally biased region" description="Polar residues" evidence="3">
    <location>
        <begin position="380"/>
        <end position="390"/>
    </location>
</feature>
<feature type="compositionally biased region" description="Low complexity" evidence="3">
    <location>
        <begin position="1199"/>
        <end position="1208"/>
    </location>
</feature>
<keyword evidence="2" id="KW-0963">Cytoplasm</keyword>
<dbReference type="Pfam" id="PF14637">
    <property type="entry name" value="FNIP_M"/>
    <property type="match status" value="1"/>
</dbReference>
<dbReference type="STRING" id="7370.A0A1I8NI41"/>
<dbReference type="EnsemblMetazoa" id="MDOA015373-RB">
    <property type="protein sequence ID" value="MDOA015373-PB"/>
    <property type="gene ID" value="MDOA015373"/>
</dbReference>
<organism evidence="6">
    <name type="scientific">Musca domestica</name>
    <name type="common">House fly</name>
    <dbReference type="NCBI Taxonomy" id="7370"/>
    <lineage>
        <taxon>Eukaryota</taxon>
        <taxon>Metazoa</taxon>
        <taxon>Ecdysozoa</taxon>
        <taxon>Arthropoda</taxon>
        <taxon>Hexapoda</taxon>
        <taxon>Insecta</taxon>
        <taxon>Pterygota</taxon>
        <taxon>Neoptera</taxon>
        <taxon>Endopterygota</taxon>
        <taxon>Diptera</taxon>
        <taxon>Brachycera</taxon>
        <taxon>Muscomorpha</taxon>
        <taxon>Muscoidea</taxon>
        <taxon>Muscidae</taxon>
        <taxon>Musca</taxon>
    </lineage>
</organism>
<dbReference type="OrthoDB" id="10051712at2759"/>
<gene>
    <name evidence="6" type="primary">101891296</name>
</gene>
<dbReference type="GO" id="GO:0051087">
    <property type="term" value="F:protein-folding chaperone binding"/>
    <property type="evidence" value="ECO:0007669"/>
    <property type="project" value="TreeGrafter"/>
</dbReference>
<proteinExistence type="predicted"/>
<dbReference type="PANTHER" id="PTHR21634">
    <property type="entry name" value="RE13835P"/>
    <property type="match status" value="1"/>
</dbReference>
<feature type="domain" description="UDENN FNIP1/2-type" evidence="4">
    <location>
        <begin position="98"/>
        <end position="1544"/>
    </location>
</feature>
<dbReference type="InterPro" id="IPR028085">
    <property type="entry name" value="FNIP_mid_dom"/>
</dbReference>
<feature type="region of interest" description="Disordered" evidence="3">
    <location>
        <begin position="11"/>
        <end position="31"/>
    </location>
</feature>
<dbReference type="GO" id="GO:0005737">
    <property type="term" value="C:cytoplasm"/>
    <property type="evidence" value="ECO:0007669"/>
    <property type="project" value="UniProtKB-SubCell"/>
</dbReference>
<dbReference type="VEuPathDB" id="VectorBase:MDOMA2_014222"/>
<feature type="region of interest" description="Disordered" evidence="3">
    <location>
        <begin position="348"/>
        <end position="390"/>
    </location>
</feature>
<evidence type="ECO:0000256" key="3">
    <source>
        <dbReference type="SAM" id="MobiDB-lite"/>
    </source>
</evidence>
<reference evidence="5" key="1">
    <citation type="journal article" date="2014" name="Genome Biol.">
        <title>Genome of the house fly, Musca domestica L., a global vector of diseases with adaptations to a septic environment.</title>
        <authorList>
            <person name="Scott J.G."/>
            <person name="Warren W.C."/>
            <person name="Beukeboom L.W."/>
            <person name="Bopp D."/>
            <person name="Clark A.G."/>
            <person name="Giers S.D."/>
            <person name="Hediger M."/>
            <person name="Jones A.K."/>
            <person name="Kasai S."/>
            <person name="Leichter C.A."/>
            <person name="Li M."/>
            <person name="Meisel R.P."/>
            <person name="Minx P."/>
            <person name="Murphy T.D."/>
            <person name="Nelson D.R."/>
            <person name="Reid W.R."/>
            <person name="Rinkevich F.D."/>
            <person name="Robertson H.M."/>
            <person name="Sackton T.B."/>
            <person name="Sattelle D.B."/>
            <person name="Thibaud-Nissen F."/>
            <person name="Tomlinson C."/>
            <person name="van de Zande L."/>
            <person name="Walden K.K."/>
            <person name="Wilson R.K."/>
            <person name="Liu N."/>
        </authorList>
    </citation>
    <scope>NUCLEOTIDE SEQUENCE</scope>
    <source>
        <strain evidence="5">Aabys</strain>
    </source>
</reference>
<evidence type="ECO:0000259" key="4">
    <source>
        <dbReference type="PROSITE" id="PS51836"/>
    </source>
</evidence>